<evidence type="ECO:0000313" key="2">
    <source>
        <dbReference type="Proteomes" id="UP000183487"/>
    </source>
</evidence>
<proteinExistence type="predicted"/>
<reference evidence="2" key="1">
    <citation type="submission" date="2016-10" db="EMBL/GenBank/DDBJ databases">
        <authorList>
            <person name="Varghese N."/>
        </authorList>
    </citation>
    <scope>NUCLEOTIDE SEQUENCE [LARGE SCALE GENOMIC DNA]</scope>
    <source>
        <strain evidence="2">GAS106B</strain>
    </source>
</reference>
<name>A0A1H1GYT3_9BURK</name>
<sequence length="166" mass="18265">MIKLTGELRSHLKDAAAIIRKHHPAISYAARAIEQILDSESAVVLDGERAADYRVGWFKSSSDPLKRVRCLFEGGRIAEAEKHHSFIEWCDARAASPQATATQSDANLRKLVIGVREFILGYLHGHVKDWPAPYDHLRSDAVTEILVTDARDQMAAAQPASGGDHG</sequence>
<organism evidence="1 2">
    <name type="scientific">Paraburkholderia fungorum</name>
    <dbReference type="NCBI Taxonomy" id="134537"/>
    <lineage>
        <taxon>Bacteria</taxon>
        <taxon>Pseudomonadati</taxon>
        <taxon>Pseudomonadota</taxon>
        <taxon>Betaproteobacteria</taxon>
        <taxon>Burkholderiales</taxon>
        <taxon>Burkholderiaceae</taxon>
        <taxon>Paraburkholderia</taxon>
    </lineage>
</organism>
<dbReference type="EMBL" id="FNKP01000002">
    <property type="protein sequence ID" value="SDR18354.1"/>
    <property type="molecule type" value="Genomic_DNA"/>
</dbReference>
<accession>A0A1H1GYT3</accession>
<gene>
    <name evidence="1" type="ORF">SAMN05443245_3388</name>
</gene>
<protein>
    <submittedName>
        <fullName evidence="1">Uncharacterized protein</fullName>
    </submittedName>
</protein>
<dbReference type="RefSeq" id="WP_074766801.1">
    <property type="nucleotide sequence ID" value="NZ_FNKP01000002.1"/>
</dbReference>
<dbReference type="AlphaFoldDB" id="A0A1H1GYT3"/>
<evidence type="ECO:0000313" key="1">
    <source>
        <dbReference type="EMBL" id="SDR18354.1"/>
    </source>
</evidence>
<dbReference type="Proteomes" id="UP000183487">
    <property type="component" value="Unassembled WGS sequence"/>
</dbReference>
<keyword evidence="2" id="KW-1185">Reference proteome</keyword>